<evidence type="ECO:0000313" key="5">
    <source>
        <dbReference type="EMBL" id="SFV85795.1"/>
    </source>
</evidence>
<dbReference type="EMBL" id="FPHY01000047">
    <property type="protein sequence ID" value="SFV85795.1"/>
    <property type="molecule type" value="Genomic_DNA"/>
</dbReference>
<evidence type="ECO:0000256" key="3">
    <source>
        <dbReference type="ARBA" id="ARBA00023004"/>
    </source>
</evidence>
<gene>
    <name evidence="5" type="ORF">MNB_SUP05-SYMBIONT-4-1262</name>
</gene>
<dbReference type="InterPro" id="IPR007197">
    <property type="entry name" value="rSAM"/>
</dbReference>
<dbReference type="SUPFAM" id="SSF102114">
    <property type="entry name" value="Radical SAM enzymes"/>
    <property type="match status" value="1"/>
</dbReference>
<dbReference type="SFLD" id="SFLDS00029">
    <property type="entry name" value="Radical_SAM"/>
    <property type="match status" value="1"/>
</dbReference>
<protein>
    <recommendedName>
        <fullName evidence="6">Radical SAM core domain-containing protein</fullName>
    </recommendedName>
</protein>
<keyword evidence="3" id="KW-0408">Iron</keyword>
<name>A0A1W1DW22_9ZZZZ</name>
<evidence type="ECO:0000256" key="2">
    <source>
        <dbReference type="ARBA" id="ARBA00022723"/>
    </source>
</evidence>
<proteinExistence type="predicted"/>
<dbReference type="InterPro" id="IPR058240">
    <property type="entry name" value="rSAM_sf"/>
</dbReference>
<dbReference type="Gene3D" id="3.20.20.70">
    <property type="entry name" value="Aldolase class I"/>
    <property type="match status" value="1"/>
</dbReference>
<dbReference type="GO" id="GO:0046872">
    <property type="term" value="F:metal ion binding"/>
    <property type="evidence" value="ECO:0007669"/>
    <property type="project" value="UniProtKB-KW"/>
</dbReference>
<dbReference type="GO" id="GO:0051536">
    <property type="term" value="F:iron-sulfur cluster binding"/>
    <property type="evidence" value="ECO:0007669"/>
    <property type="project" value="UniProtKB-KW"/>
</dbReference>
<dbReference type="AlphaFoldDB" id="A0A1W1DW22"/>
<keyword evidence="1" id="KW-0949">S-adenosyl-L-methionine</keyword>
<accession>A0A1W1DW22</accession>
<evidence type="ECO:0008006" key="6">
    <source>
        <dbReference type="Google" id="ProtNLM"/>
    </source>
</evidence>
<reference evidence="5" key="1">
    <citation type="submission" date="2016-10" db="EMBL/GenBank/DDBJ databases">
        <authorList>
            <person name="de Groot N.N."/>
        </authorList>
    </citation>
    <scope>NUCLEOTIDE SEQUENCE</scope>
</reference>
<keyword evidence="4" id="KW-0411">Iron-sulfur</keyword>
<evidence type="ECO:0000256" key="1">
    <source>
        <dbReference type="ARBA" id="ARBA00022691"/>
    </source>
</evidence>
<keyword evidence="2" id="KW-0479">Metal-binding</keyword>
<organism evidence="5">
    <name type="scientific">hydrothermal vent metagenome</name>
    <dbReference type="NCBI Taxonomy" id="652676"/>
    <lineage>
        <taxon>unclassified sequences</taxon>
        <taxon>metagenomes</taxon>
        <taxon>ecological metagenomes</taxon>
    </lineage>
</organism>
<dbReference type="InterPro" id="IPR013785">
    <property type="entry name" value="Aldolase_TIM"/>
</dbReference>
<evidence type="ECO:0000256" key="4">
    <source>
        <dbReference type="ARBA" id="ARBA00023014"/>
    </source>
</evidence>
<sequence length="97" mass="11365">MMPSLYCKLDCPHCYLTKDQRRSKDCLTLEQIKTTVEKIKDYYHDKNIGSVAIDIYWYGGEPTTMGVQLFSDMCDIINKAFEKYKVRHTLLSANKYP</sequence>
<dbReference type="GO" id="GO:0003824">
    <property type="term" value="F:catalytic activity"/>
    <property type="evidence" value="ECO:0007669"/>
    <property type="project" value="InterPro"/>
</dbReference>